<comment type="subcellular location">
    <subcellularLocation>
        <location evidence="1">Cytoplasm</location>
    </subcellularLocation>
</comment>
<dbReference type="GO" id="GO:0032233">
    <property type="term" value="P:positive regulation of actin filament bundle assembly"/>
    <property type="evidence" value="ECO:0007669"/>
    <property type="project" value="TreeGrafter"/>
</dbReference>
<dbReference type="Proteomes" id="UP000824219">
    <property type="component" value="Linkage Group LG14"/>
</dbReference>
<feature type="compositionally biased region" description="Polar residues" evidence="5">
    <location>
        <begin position="783"/>
        <end position="793"/>
    </location>
</feature>
<comment type="similarity">
    <text evidence="4">Belongs to the synaptopodin family.</text>
</comment>
<dbReference type="OrthoDB" id="8943025at2759"/>
<name>A0A9D3SI04_9TELE</name>
<reference evidence="6 7" key="1">
    <citation type="submission" date="2021-06" db="EMBL/GenBank/DDBJ databases">
        <title>Chromosome-level genome assembly of the red-tail catfish (Hemibagrus wyckioides).</title>
        <authorList>
            <person name="Shao F."/>
        </authorList>
    </citation>
    <scope>NUCLEOTIDE SEQUENCE [LARGE SCALE GENOMIC DNA]</scope>
    <source>
        <strain evidence="6">EC202008001</strain>
        <tissue evidence="6">Blood</tissue>
    </source>
</reference>
<feature type="compositionally biased region" description="Polar residues" evidence="5">
    <location>
        <begin position="293"/>
        <end position="312"/>
    </location>
</feature>
<feature type="compositionally biased region" description="Polar residues" evidence="5">
    <location>
        <begin position="753"/>
        <end position="776"/>
    </location>
</feature>
<feature type="compositionally biased region" description="Polar residues" evidence="5">
    <location>
        <begin position="142"/>
        <end position="151"/>
    </location>
</feature>
<feature type="compositionally biased region" description="Polar residues" evidence="5">
    <location>
        <begin position="883"/>
        <end position="898"/>
    </location>
</feature>
<evidence type="ECO:0000256" key="4">
    <source>
        <dbReference type="ARBA" id="ARBA00038161"/>
    </source>
</evidence>
<comment type="caution">
    <text evidence="6">The sequence shown here is derived from an EMBL/GenBank/DDBJ whole genome shotgun (WGS) entry which is preliminary data.</text>
</comment>
<evidence type="ECO:0008006" key="8">
    <source>
        <dbReference type="Google" id="ProtNLM"/>
    </source>
</evidence>
<proteinExistence type="inferred from homology"/>
<evidence type="ECO:0000256" key="5">
    <source>
        <dbReference type="SAM" id="MobiDB-lite"/>
    </source>
</evidence>
<gene>
    <name evidence="6" type="ORF">KOW79_012606</name>
</gene>
<feature type="compositionally biased region" description="Low complexity" evidence="5">
    <location>
        <begin position="857"/>
        <end position="882"/>
    </location>
</feature>
<dbReference type="PANTHER" id="PTHR24217">
    <property type="entry name" value="PUTATIVE-RELATED"/>
    <property type="match status" value="1"/>
</dbReference>
<feature type="compositionally biased region" description="Polar residues" evidence="5">
    <location>
        <begin position="665"/>
        <end position="682"/>
    </location>
</feature>
<feature type="region of interest" description="Disordered" evidence="5">
    <location>
        <begin position="967"/>
        <end position="1046"/>
    </location>
</feature>
<keyword evidence="7" id="KW-1185">Reference proteome</keyword>
<feature type="region of interest" description="Disordered" evidence="5">
    <location>
        <begin position="1"/>
        <end position="66"/>
    </location>
</feature>
<dbReference type="PANTHER" id="PTHR24217:SF13">
    <property type="entry name" value="SYNAPTOPODIN"/>
    <property type="match status" value="1"/>
</dbReference>
<evidence type="ECO:0000256" key="3">
    <source>
        <dbReference type="ARBA" id="ARBA00022553"/>
    </source>
</evidence>
<feature type="compositionally biased region" description="Polar residues" evidence="5">
    <location>
        <begin position="720"/>
        <end position="735"/>
    </location>
</feature>
<feature type="region of interest" description="Disordered" evidence="5">
    <location>
        <begin position="124"/>
        <end position="151"/>
    </location>
</feature>
<evidence type="ECO:0000256" key="1">
    <source>
        <dbReference type="ARBA" id="ARBA00004496"/>
    </source>
</evidence>
<sequence length="1046" mass="113481">MERGHDPVRRGISWTGHSTTPHGTVISCEENTDRSGTDSWEQEKHSWVKAKPMMTSSTGHPARKTNLGRSASLSEKELKEARTRSQIIAAQLTIPSNPNSRGVQLFNRRRERVNAFTIVSVAGGGEESHQESHNEPDPPSPSALTWNRECSTDSQVKDLKHRSETQLWWPTVVTRSKGDKMEEVGEVTPEVGDSVHERHFLPVNDKDEEIPEHGEAGKDVTSGGDTSPAVPNPNQEREQDVQLNGAYESPLEATRAIPNGSHSTESNSKADDSASKQLSITNRTARPFFSPVVVNSNEASSLSPDNPLTPTYSTPPRPAQYEPPATVYPGQEPQTFVKPAFAVSSRQVFSPPPPAPSYPTPPLPGYMILPPSIPSDPPPQSAMSPPTSPAYYSTLTTPSSTYIPQLLTDSRSTTPIRTGILDEGRCRRTNRKSMFTFQEKPKSAPTPELLNLVQGTDEKKRGRGPAETHQEEEQMALGAEASNFLVKDESGVEEALVPVWASTLKSSRTRARAEHKPEQALTKASGKGAELFAKRQTRMEKYVHENAEGLRSPSPTTSLPPSWVYPSNMPGRVKAMINASNISTEITTTVKTQHATQKKNVPAKAPVPAPVLETPALENGCSRVEMELSRHQPYQLNSSLFILNPVKGPVYNLPKAAPPPKPVVMSSSYSRQTSLPSTPVPTQYDSHAYRSANCFSPPMMPVESVSRSVTTHVSAPEHVTSPQSVNQAPKPTFSTKKAGITPQSKEESPVAPQYNSRSSPTPWTPNVSRRLSSTDRSPGAVWTPSSQRSSLFTSPPPRTIHNPVNSVSSSPPPKSIHNSIASSQNSGSIHNPVTSSVTPCSVQSPISPPLTPRPFHNPVTSSPNPRSVSSSPTPKPFKSSVSIISLSRPTNNRTATTPVSPPWETRCQSPSPLQDTKANHRLLAKNIINAAKRKNSLSPGALSGHGLLMSPVSNTILPFETKSQSPFQSRSLGAQSPTFTSPPATPTQMVRSPLRLYTTRSLTDSDASLESEDSGMRSPGVRSYNTCPRGWSGSLRLKRGGMSEDL</sequence>
<keyword evidence="3" id="KW-0597">Phosphoprotein</keyword>
<protein>
    <recommendedName>
        <fullName evidence="8">Synaptopodin</fullName>
    </recommendedName>
</protein>
<feature type="region of interest" description="Disordered" evidence="5">
    <location>
        <begin position="706"/>
        <end position="914"/>
    </location>
</feature>
<feature type="compositionally biased region" description="Basic and acidic residues" evidence="5">
    <location>
        <begin position="126"/>
        <end position="136"/>
    </location>
</feature>
<evidence type="ECO:0000256" key="2">
    <source>
        <dbReference type="ARBA" id="ARBA00022490"/>
    </source>
</evidence>
<feature type="compositionally biased region" description="Polar residues" evidence="5">
    <location>
        <begin position="816"/>
        <end position="845"/>
    </location>
</feature>
<dbReference type="GO" id="GO:0005634">
    <property type="term" value="C:nucleus"/>
    <property type="evidence" value="ECO:0007669"/>
    <property type="project" value="TreeGrafter"/>
</dbReference>
<feature type="compositionally biased region" description="Polar residues" evidence="5">
    <location>
        <begin position="275"/>
        <end position="284"/>
    </location>
</feature>
<accession>A0A9D3SI04</accession>
<dbReference type="EMBL" id="JAHKSW010000014">
    <property type="protein sequence ID" value="KAG7324590.1"/>
    <property type="molecule type" value="Genomic_DNA"/>
</dbReference>
<feature type="region of interest" description="Disordered" evidence="5">
    <location>
        <begin position="345"/>
        <end position="396"/>
    </location>
</feature>
<feature type="compositionally biased region" description="Pro residues" evidence="5">
    <location>
        <begin position="350"/>
        <end position="364"/>
    </location>
</feature>
<dbReference type="PROSITE" id="PS51257">
    <property type="entry name" value="PROKAR_LIPOPROTEIN"/>
    <property type="match status" value="1"/>
</dbReference>
<dbReference type="GO" id="GO:0003779">
    <property type="term" value="F:actin binding"/>
    <property type="evidence" value="ECO:0007669"/>
    <property type="project" value="TreeGrafter"/>
</dbReference>
<feature type="compositionally biased region" description="Low complexity" evidence="5">
    <location>
        <begin position="974"/>
        <end position="988"/>
    </location>
</feature>
<evidence type="ECO:0000313" key="7">
    <source>
        <dbReference type="Proteomes" id="UP000824219"/>
    </source>
</evidence>
<feature type="region of interest" description="Disordered" evidence="5">
    <location>
        <begin position="663"/>
        <end position="682"/>
    </location>
</feature>
<keyword evidence="2" id="KW-0963">Cytoplasm</keyword>
<organism evidence="6 7">
    <name type="scientific">Hemibagrus wyckioides</name>
    <dbReference type="NCBI Taxonomy" id="337641"/>
    <lineage>
        <taxon>Eukaryota</taxon>
        <taxon>Metazoa</taxon>
        <taxon>Chordata</taxon>
        <taxon>Craniata</taxon>
        <taxon>Vertebrata</taxon>
        <taxon>Euteleostomi</taxon>
        <taxon>Actinopterygii</taxon>
        <taxon>Neopterygii</taxon>
        <taxon>Teleostei</taxon>
        <taxon>Ostariophysi</taxon>
        <taxon>Siluriformes</taxon>
        <taxon>Bagridae</taxon>
        <taxon>Hemibagrus</taxon>
    </lineage>
</organism>
<feature type="region of interest" description="Disordered" evidence="5">
    <location>
        <begin position="508"/>
        <end position="527"/>
    </location>
</feature>
<dbReference type="AlphaFoldDB" id="A0A9D3SI04"/>
<feature type="compositionally biased region" description="Pro residues" evidence="5">
    <location>
        <begin position="371"/>
        <end position="380"/>
    </location>
</feature>
<evidence type="ECO:0000313" key="6">
    <source>
        <dbReference type="EMBL" id="KAG7324590.1"/>
    </source>
</evidence>
<dbReference type="InterPro" id="IPR051976">
    <property type="entry name" value="Synaptopodin_domain"/>
</dbReference>
<dbReference type="GO" id="GO:0015629">
    <property type="term" value="C:actin cytoskeleton"/>
    <property type="evidence" value="ECO:0007669"/>
    <property type="project" value="TreeGrafter"/>
</dbReference>
<feature type="region of interest" description="Disordered" evidence="5">
    <location>
        <begin position="177"/>
        <end position="333"/>
    </location>
</feature>
<feature type="compositionally biased region" description="Basic and acidic residues" evidence="5">
    <location>
        <begin position="31"/>
        <end position="46"/>
    </location>
</feature>
<dbReference type="GO" id="GO:0030018">
    <property type="term" value="C:Z disc"/>
    <property type="evidence" value="ECO:0007669"/>
    <property type="project" value="TreeGrafter"/>
</dbReference>